<dbReference type="InterPro" id="IPR050179">
    <property type="entry name" value="Trans_hexapeptide_repeat"/>
</dbReference>
<dbReference type="SUPFAM" id="SSF51161">
    <property type="entry name" value="Trimeric LpxA-like enzymes"/>
    <property type="match status" value="1"/>
</dbReference>
<proteinExistence type="predicted"/>
<dbReference type="AlphaFoldDB" id="A0A284VPA4"/>
<protein>
    <submittedName>
        <fullName evidence="1">dTDP-3-amino-3, 6-dideoxy-alpha-D-galactopyranose 3-N-acetyltransferase</fullName>
        <ecNumber evidence="1">2.3.1.197</ecNumber>
    </submittedName>
</protein>
<keyword evidence="1" id="KW-0012">Acyltransferase</keyword>
<dbReference type="OrthoDB" id="30669at2157"/>
<dbReference type="RefSeq" id="WP_096205728.1">
    <property type="nucleotide sequence ID" value="NZ_FZMP01000146.1"/>
</dbReference>
<sequence length="192" mass="21166">MSYYKHPTAIVESDKIGEGSKVWHFVHIREHAEIGKNCNIGKSVYVDSEVKIGNNVKIQNFVSIYMGVEIEDDVFVGPSVVFTNDMYPRAFIWGEDRIVRTVVKKGSSIGANSTIICGSTIGEYAMVGAGSVVTNDVAPFGLVFGNPARLRGFVCYCGKKLDKIVGDEEDKVIYKCECGKTVKIIKEWVNNA</sequence>
<dbReference type="PANTHER" id="PTHR43300:SF4">
    <property type="entry name" value="ACYL-[ACYL-CARRIER-PROTEIN]--UDP-N-ACETYLGLUCOSAMINE O-ACYLTRANSFERASE"/>
    <property type="match status" value="1"/>
</dbReference>
<dbReference type="EC" id="2.3.1.197" evidence="1"/>
<name>A0A284VPA4_9EURY</name>
<evidence type="ECO:0000313" key="1">
    <source>
        <dbReference type="EMBL" id="SNQ61104.1"/>
    </source>
</evidence>
<dbReference type="PANTHER" id="PTHR43300">
    <property type="entry name" value="ACETYLTRANSFERASE"/>
    <property type="match status" value="1"/>
</dbReference>
<reference evidence="2" key="1">
    <citation type="submission" date="2017-06" db="EMBL/GenBank/DDBJ databases">
        <authorList>
            <person name="Cremers G."/>
        </authorList>
    </citation>
    <scope>NUCLEOTIDE SEQUENCE [LARGE SCALE GENOMIC DNA]</scope>
</reference>
<organism evidence="1 2">
    <name type="scientific">Candidatus Methanoperedens nitratireducens</name>
    <dbReference type="NCBI Taxonomy" id="1392998"/>
    <lineage>
        <taxon>Archaea</taxon>
        <taxon>Methanobacteriati</taxon>
        <taxon>Methanobacteriota</taxon>
        <taxon>Stenosarchaea group</taxon>
        <taxon>Methanomicrobia</taxon>
        <taxon>Methanosarcinales</taxon>
        <taxon>ANME-2 cluster</taxon>
        <taxon>Candidatus Methanoperedentaceae</taxon>
        <taxon>Candidatus Methanoperedens</taxon>
    </lineage>
</organism>
<dbReference type="InterPro" id="IPR001451">
    <property type="entry name" value="Hexapep"/>
</dbReference>
<dbReference type="CDD" id="cd03358">
    <property type="entry name" value="LbH_WxcM_N_like"/>
    <property type="match status" value="1"/>
</dbReference>
<keyword evidence="2" id="KW-1185">Reference proteome</keyword>
<dbReference type="GO" id="GO:0016746">
    <property type="term" value="F:acyltransferase activity"/>
    <property type="evidence" value="ECO:0007669"/>
    <property type="project" value="UniProtKB-KW"/>
</dbReference>
<dbReference type="EMBL" id="FZMP01000146">
    <property type="protein sequence ID" value="SNQ61104.1"/>
    <property type="molecule type" value="Genomic_DNA"/>
</dbReference>
<dbReference type="Pfam" id="PF00132">
    <property type="entry name" value="Hexapep"/>
    <property type="match status" value="3"/>
</dbReference>
<accession>A0A284VPA4</accession>
<gene>
    <name evidence="1" type="primary">fdtC</name>
    <name evidence="1" type="ORF">MNV_230025</name>
</gene>
<keyword evidence="1" id="KW-0808">Transferase</keyword>
<dbReference type="InterPro" id="IPR011004">
    <property type="entry name" value="Trimer_LpxA-like_sf"/>
</dbReference>
<evidence type="ECO:0000313" key="2">
    <source>
        <dbReference type="Proteomes" id="UP000218615"/>
    </source>
</evidence>
<dbReference type="Proteomes" id="UP000218615">
    <property type="component" value="Unassembled WGS sequence"/>
</dbReference>
<dbReference type="Gene3D" id="2.160.10.10">
    <property type="entry name" value="Hexapeptide repeat proteins"/>
    <property type="match status" value="1"/>
</dbReference>